<evidence type="ECO:0000256" key="2">
    <source>
        <dbReference type="SAM" id="SignalP"/>
    </source>
</evidence>
<evidence type="ECO:0000313" key="4">
    <source>
        <dbReference type="Proteomes" id="UP000261174"/>
    </source>
</evidence>
<feature type="compositionally biased region" description="Low complexity" evidence="1">
    <location>
        <begin position="29"/>
        <end position="55"/>
    </location>
</feature>
<dbReference type="InterPro" id="IPR025584">
    <property type="entry name" value="Cthe_2159"/>
</dbReference>
<feature type="signal peptide" evidence="2">
    <location>
        <begin position="1"/>
        <end position="24"/>
    </location>
</feature>
<comment type="caution">
    <text evidence="3">The sequence shown here is derived from an EMBL/GenBank/DDBJ whole genome shotgun (WGS) entry which is preliminary data.</text>
</comment>
<dbReference type="Proteomes" id="UP000261174">
    <property type="component" value="Unassembled WGS sequence"/>
</dbReference>
<feature type="region of interest" description="Disordered" evidence="1">
    <location>
        <begin position="28"/>
        <end position="56"/>
    </location>
</feature>
<organism evidence="3 4">
    <name type="scientific">Chitinophaga silvisoli</name>
    <dbReference type="NCBI Taxonomy" id="2291814"/>
    <lineage>
        <taxon>Bacteria</taxon>
        <taxon>Pseudomonadati</taxon>
        <taxon>Bacteroidota</taxon>
        <taxon>Chitinophagia</taxon>
        <taxon>Chitinophagales</taxon>
        <taxon>Chitinophagaceae</taxon>
        <taxon>Chitinophaga</taxon>
    </lineage>
</organism>
<name>A0A3E1NT03_9BACT</name>
<dbReference type="AlphaFoldDB" id="A0A3E1NT03"/>
<gene>
    <name evidence="3" type="ORF">DXN04_31255</name>
</gene>
<reference evidence="3 4" key="1">
    <citation type="submission" date="2018-08" db="EMBL/GenBank/DDBJ databases">
        <title>Chitinophaga sp. K20C18050901, a novel bacterium isolated from forest soil.</title>
        <authorList>
            <person name="Wang C."/>
        </authorList>
    </citation>
    <scope>NUCLEOTIDE SEQUENCE [LARGE SCALE GENOMIC DNA]</scope>
    <source>
        <strain evidence="3 4">K20C18050901</strain>
    </source>
</reference>
<dbReference type="Pfam" id="PF14262">
    <property type="entry name" value="Cthe_2159"/>
    <property type="match status" value="1"/>
</dbReference>
<dbReference type="PROSITE" id="PS51257">
    <property type="entry name" value="PROKAR_LIPOPROTEIN"/>
    <property type="match status" value="1"/>
</dbReference>
<sequence>MQLYRLPYYVALFAAALVFTTGCAKNETTDTTTTGSGSDIDSTFTTGTAEGSTETAADEDDLVENATFSSTVTIDFGTSITVTNPLEGNGVTVTTTGTDVSVTSTIAGVAYVISGTTTDGAVKIYSDNKYKVTLNGASITNSDGPALNLQSKKRAFIVLADGTTSTLVDGASYATSTEDQKGTLFAEGQVIFSGTGTLNLTAKYKHAICSDQYVRIREGNITVTSAVGDGIHTNDAFIADGGTVKITSGDDGIQCEEGYIVVNDGTFVINTAGKGIGATYDDGDETITPYVTINGGNITVTTTAGEGIESKSVLTINDGYVSVNTVDDGLNGGTAIYINGGHIYSISSGNDAMDSNGTFTITGGIVVAAGSGSPEAGIDVDARTLKITGGLVVGIGGATSGPTAAVSTVNSVIMGSGTANKIVHIEAADGTEAMTFLAPKAFSTLLFAGSKLKSNTTYTVYTGGSVTDGSSFNGLYLSGSYTGGTSTGTTFTTSSTVTQTGGSISKG</sequence>
<dbReference type="EMBL" id="QTJV01000017">
    <property type="protein sequence ID" value="RFM31043.1"/>
    <property type="molecule type" value="Genomic_DNA"/>
</dbReference>
<proteinExistence type="predicted"/>
<feature type="chain" id="PRO_5017807765" evidence="2">
    <location>
        <begin position="25"/>
        <end position="507"/>
    </location>
</feature>
<keyword evidence="4" id="KW-1185">Reference proteome</keyword>
<keyword evidence="2" id="KW-0732">Signal</keyword>
<evidence type="ECO:0000313" key="3">
    <source>
        <dbReference type="EMBL" id="RFM31043.1"/>
    </source>
</evidence>
<evidence type="ECO:0000256" key="1">
    <source>
        <dbReference type="SAM" id="MobiDB-lite"/>
    </source>
</evidence>
<protein>
    <submittedName>
        <fullName evidence="3">Carbohydrate-binding domain-containing protein</fullName>
    </submittedName>
</protein>
<dbReference type="OrthoDB" id="6116667at2"/>
<dbReference type="RefSeq" id="WP_116857357.1">
    <property type="nucleotide sequence ID" value="NZ_QTJV01000017.1"/>
</dbReference>
<accession>A0A3E1NT03</accession>